<evidence type="ECO:0000256" key="3">
    <source>
        <dbReference type="ARBA" id="ARBA00023239"/>
    </source>
</evidence>
<dbReference type="InterPro" id="IPR001381">
    <property type="entry name" value="DHquinase_I"/>
</dbReference>
<organism evidence="6 7">
    <name type="scientific">Candidatus Blautia merdigallinarum</name>
    <dbReference type="NCBI Taxonomy" id="2838495"/>
    <lineage>
        <taxon>Bacteria</taxon>
        <taxon>Bacillati</taxon>
        <taxon>Bacillota</taxon>
        <taxon>Clostridia</taxon>
        <taxon>Lachnospirales</taxon>
        <taxon>Lachnospiraceae</taxon>
        <taxon>Blautia</taxon>
    </lineage>
</organism>
<gene>
    <name evidence="5 6" type="primary">aroD</name>
    <name evidence="6" type="ORF">H9935_13285</name>
</gene>
<feature type="active site" description="Proton donor/acceptor" evidence="5">
    <location>
        <position position="143"/>
    </location>
</feature>
<feature type="binding site" evidence="5">
    <location>
        <begin position="46"/>
        <end position="48"/>
    </location>
    <ligand>
        <name>3-dehydroquinate</name>
        <dbReference type="ChEBI" id="CHEBI:32364"/>
    </ligand>
</feature>
<feature type="binding site" evidence="5">
    <location>
        <position position="82"/>
    </location>
    <ligand>
        <name>3-dehydroquinate</name>
        <dbReference type="ChEBI" id="CHEBI:32364"/>
    </ligand>
</feature>
<dbReference type="FunFam" id="3.20.20.70:FF:000047">
    <property type="entry name" value="3-dehydroquinate dehydratase"/>
    <property type="match status" value="1"/>
</dbReference>
<evidence type="ECO:0000256" key="2">
    <source>
        <dbReference type="ARBA" id="ARBA00023141"/>
    </source>
</evidence>
<dbReference type="GO" id="GO:0009423">
    <property type="term" value="P:chorismate biosynthetic process"/>
    <property type="evidence" value="ECO:0007669"/>
    <property type="project" value="UniProtKB-UniRule"/>
</dbReference>
<evidence type="ECO:0000313" key="6">
    <source>
        <dbReference type="EMBL" id="HJC11749.1"/>
    </source>
</evidence>
<dbReference type="Pfam" id="PF01487">
    <property type="entry name" value="DHquinase_I"/>
    <property type="match status" value="1"/>
</dbReference>
<sequence length="253" mass="28345">MKIVRIKNIEIGIGMPKICIPITGANREEILLDVEEILRQKPDLAEWRADCYEEGENREKVLEMLKTITDRLGQIPLLFTFRTAREGGRKEIPFGDYVKLLDSAADTGLIDLADVEIFFGRKDGRKLVSQLQEKGVHVVASNHHFEGTPSKKRLLEILDTMYECNADLLKIAVMPENFEDLLKLLEVTKEASEKYDRPLITMSMGETGFLSRICGEITGSALTFAAGRNTSAPGQAPAENMRGILKNIHEILS</sequence>
<comment type="caution">
    <text evidence="6">The sequence shown here is derived from an EMBL/GenBank/DDBJ whole genome shotgun (WGS) entry which is preliminary data.</text>
</comment>
<evidence type="ECO:0000313" key="7">
    <source>
        <dbReference type="Proteomes" id="UP000823893"/>
    </source>
</evidence>
<dbReference type="InterPro" id="IPR013785">
    <property type="entry name" value="Aldolase_TIM"/>
</dbReference>
<evidence type="ECO:0000256" key="4">
    <source>
        <dbReference type="ARBA" id="ARBA00023270"/>
    </source>
</evidence>
<dbReference type="CDD" id="cd00502">
    <property type="entry name" value="DHQase_I"/>
    <property type="match status" value="1"/>
</dbReference>
<dbReference type="EC" id="4.2.1.10" evidence="5"/>
<comment type="function">
    <text evidence="5">Involved in the third step of the chorismate pathway, which leads to the biosynthesis of aromatic amino acids. Catalyzes the cis-dehydration of 3-dehydroquinate (DHQ) and introduces the first double bond of the aromatic ring to yield 3-dehydroshikimate.</text>
</comment>
<comment type="pathway">
    <text evidence="5">Metabolic intermediate biosynthesis; chorismate biosynthesis; chorismate from D-erythrose 4-phosphate and phosphoenolpyruvate: step 3/7.</text>
</comment>
<keyword evidence="4 5" id="KW-0704">Schiff base</keyword>
<dbReference type="GO" id="GO:0003855">
    <property type="term" value="F:3-dehydroquinate dehydratase activity"/>
    <property type="evidence" value="ECO:0007669"/>
    <property type="project" value="UniProtKB-UniRule"/>
</dbReference>
<comment type="subunit">
    <text evidence="5">Homodimer.</text>
</comment>
<dbReference type="GO" id="GO:0008652">
    <property type="term" value="P:amino acid biosynthetic process"/>
    <property type="evidence" value="ECO:0007669"/>
    <property type="project" value="UniProtKB-KW"/>
</dbReference>
<dbReference type="SUPFAM" id="SSF51569">
    <property type="entry name" value="Aldolase"/>
    <property type="match status" value="1"/>
</dbReference>
<evidence type="ECO:0000256" key="1">
    <source>
        <dbReference type="ARBA" id="ARBA00001864"/>
    </source>
</evidence>
<reference evidence="6" key="2">
    <citation type="submission" date="2021-04" db="EMBL/GenBank/DDBJ databases">
        <authorList>
            <person name="Gilroy R."/>
        </authorList>
    </citation>
    <scope>NUCLEOTIDE SEQUENCE</scope>
    <source>
        <strain evidence="6">ChiSxjej6B18-287</strain>
    </source>
</reference>
<dbReference type="AlphaFoldDB" id="A0A9D2N7S9"/>
<dbReference type="Proteomes" id="UP000823893">
    <property type="component" value="Unassembled WGS sequence"/>
</dbReference>
<name>A0A9D2N7S9_9FIRM</name>
<feature type="binding site" evidence="5">
    <location>
        <position position="212"/>
    </location>
    <ligand>
        <name>3-dehydroquinate</name>
        <dbReference type="ChEBI" id="CHEBI:32364"/>
    </ligand>
</feature>
<comment type="catalytic activity">
    <reaction evidence="1 5">
        <text>3-dehydroquinate = 3-dehydroshikimate + H2O</text>
        <dbReference type="Rhea" id="RHEA:21096"/>
        <dbReference type="ChEBI" id="CHEBI:15377"/>
        <dbReference type="ChEBI" id="CHEBI:16630"/>
        <dbReference type="ChEBI" id="CHEBI:32364"/>
        <dbReference type="EC" id="4.2.1.10"/>
    </reaction>
</comment>
<keyword evidence="3 5" id="KW-0456">Lyase</keyword>
<feature type="binding site" evidence="5">
    <location>
        <position position="231"/>
    </location>
    <ligand>
        <name>3-dehydroquinate</name>
        <dbReference type="ChEBI" id="CHEBI:32364"/>
    </ligand>
</feature>
<comment type="caution">
    <text evidence="5">Lacks conserved residue(s) required for the propagation of feature annotation.</text>
</comment>
<feature type="active site" description="Schiff-base intermediate with substrate" evidence="5">
    <location>
        <position position="170"/>
    </location>
</feature>
<accession>A0A9D2N7S9</accession>
<comment type="similarity">
    <text evidence="5">Belongs to the type-I 3-dehydroquinase family.</text>
</comment>
<dbReference type="GO" id="GO:0046279">
    <property type="term" value="P:3,4-dihydroxybenzoate biosynthetic process"/>
    <property type="evidence" value="ECO:0007669"/>
    <property type="project" value="TreeGrafter"/>
</dbReference>
<proteinExistence type="inferred from homology"/>
<protein>
    <recommendedName>
        <fullName evidence="5">3-dehydroquinate dehydratase</fullName>
        <shortName evidence="5">3-dehydroquinase</shortName>
        <ecNumber evidence="5">4.2.1.10</ecNumber>
    </recommendedName>
    <alternativeName>
        <fullName evidence="5">Type I DHQase</fullName>
    </alternativeName>
    <alternativeName>
        <fullName evidence="5">Type I dehydroquinase</fullName>
        <shortName evidence="5">DHQ1</shortName>
    </alternativeName>
</protein>
<dbReference type="PANTHER" id="PTHR43699:SF1">
    <property type="entry name" value="3-DEHYDROQUINATE DEHYDRATASE"/>
    <property type="match status" value="1"/>
</dbReference>
<dbReference type="Gene3D" id="3.20.20.70">
    <property type="entry name" value="Aldolase class I"/>
    <property type="match status" value="1"/>
</dbReference>
<evidence type="ECO:0000256" key="5">
    <source>
        <dbReference type="HAMAP-Rule" id="MF_00214"/>
    </source>
</evidence>
<dbReference type="EMBL" id="DWWV01000182">
    <property type="protein sequence ID" value="HJC11749.1"/>
    <property type="molecule type" value="Genomic_DNA"/>
</dbReference>
<dbReference type="InterPro" id="IPR050146">
    <property type="entry name" value="Type-I_3-dehydroquinase"/>
</dbReference>
<dbReference type="NCBIfam" id="TIGR01093">
    <property type="entry name" value="aroD"/>
    <property type="match status" value="1"/>
</dbReference>
<reference evidence="6" key="1">
    <citation type="journal article" date="2021" name="PeerJ">
        <title>Extensive microbial diversity within the chicken gut microbiome revealed by metagenomics and culture.</title>
        <authorList>
            <person name="Gilroy R."/>
            <person name="Ravi A."/>
            <person name="Getino M."/>
            <person name="Pursley I."/>
            <person name="Horton D.L."/>
            <person name="Alikhan N.F."/>
            <person name="Baker D."/>
            <person name="Gharbi K."/>
            <person name="Hall N."/>
            <person name="Watson M."/>
            <person name="Adriaenssens E.M."/>
            <person name="Foster-Nyarko E."/>
            <person name="Jarju S."/>
            <person name="Secka A."/>
            <person name="Antonio M."/>
            <person name="Oren A."/>
            <person name="Chaudhuri R.R."/>
            <person name="La Ragione R."/>
            <person name="Hildebrand F."/>
            <person name="Pallen M.J."/>
        </authorList>
    </citation>
    <scope>NUCLEOTIDE SEQUENCE</scope>
    <source>
        <strain evidence="6">ChiSxjej6B18-287</strain>
    </source>
</reference>
<keyword evidence="5" id="KW-0028">Amino-acid biosynthesis</keyword>
<dbReference type="HAMAP" id="MF_00214">
    <property type="entry name" value="AroD"/>
    <property type="match status" value="1"/>
</dbReference>
<keyword evidence="2 5" id="KW-0057">Aromatic amino acid biosynthesis</keyword>
<dbReference type="GO" id="GO:0009073">
    <property type="term" value="P:aromatic amino acid family biosynthetic process"/>
    <property type="evidence" value="ECO:0007669"/>
    <property type="project" value="UniProtKB-KW"/>
</dbReference>
<feature type="binding site" evidence="5">
    <location>
        <position position="235"/>
    </location>
    <ligand>
        <name>3-dehydroquinate</name>
        <dbReference type="ChEBI" id="CHEBI:32364"/>
    </ligand>
</feature>
<dbReference type="PANTHER" id="PTHR43699">
    <property type="entry name" value="3-DEHYDROQUINATE DEHYDRATASE"/>
    <property type="match status" value="1"/>
</dbReference>